<keyword evidence="1" id="KW-0812">Transmembrane</keyword>
<dbReference type="Proteomes" id="UP001273768">
    <property type="component" value="Unassembled WGS sequence"/>
</dbReference>
<name>A0ABU3Z1T2_9EURY</name>
<evidence type="ECO:0000313" key="2">
    <source>
        <dbReference type="EMBL" id="MDV4342771.1"/>
    </source>
</evidence>
<reference evidence="2 3" key="1">
    <citation type="submission" date="2020-05" db="EMBL/GenBank/DDBJ databases">
        <title>Isolation and characterization of methanoarchaea from a cold seep at offshore SW Taiwan.</title>
        <authorList>
            <person name="Chen Y.-W."/>
            <person name="Chen S.-C."/>
            <person name="Lai M.-C."/>
        </authorList>
    </citation>
    <scope>NUCLEOTIDE SEQUENCE [LARGE SCALE GENOMIC DNA]</scope>
    <source>
        <strain evidence="2 3">YWC-01</strain>
    </source>
</reference>
<comment type="caution">
    <text evidence="2">The sequence shown here is derived from an EMBL/GenBank/DDBJ whole genome shotgun (WGS) entry which is preliminary data.</text>
</comment>
<keyword evidence="1" id="KW-1133">Transmembrane helix</keyword>
<proteinExistence type="predicted"/>
<evidence type="ECO:0000313" key="3">
    <source>
        <dbReference type="Proteomes" id="UP001273768"/>
    </source>
</evidence>
<accession>A0ABU3Z1T2</accession>
<keyword evidence="1" id="KW-0472">Membrane</keyword>
<sequence length="79" mass="8211">MRLNLRRDTGVSMDTRARALAPGGNSTAIGASANSAVLGIVAGNGLSVSCLEFLTVRTFVLFVTVAIGTAFLRLNFVIP</sequence>
<protein>
    <submittedName>
        <fullName evidence="2">Uncharacterized protein</fullName>
    </submittedName>
</protein>
<evidence type="ECO:0000256" key="1">
    <source>
        <dbReference type="SAM" id="Phobius"/>
    </source>
</evidence>
<dbReference type="RefSeq" id="WP_317295955.1">
    <property type="nucleotide sequence ID" value="NZ_JABFFQ010000003.1"/>
</dbReference>
<gene>
    <name evidence="2" type="ORF">HL657_06205</name>
</gene>
<feature type="transmembrane region" description="Helical" evidence="1">
    <location>
        <begin position="59"/>
        <end position="78"/>
    </location>
</feature>
<keyword evidence="3" id="KW-1185">Reference proteome</keyword>
<dbReference type="EMBL" id="JABFFQ010000003">
    <property type="protein sequence ID" value="MDV4342771.1"/>
    <property type="molecule type" value="Genomic_DNA"/>
</dbReference>
<organism evidence="2 3">
    <name type="scientific">Methanoculleus nereidis</name>
    <dbReference type="NCBI Taxonomy" id="2735141"/>
    <lineage>
        <taxon>Archaea</taxon>
        <taxon>Methanobacteriati</taxon>
        <taxon>Methanobacteriota</taxon>
        <taxon>Stenosarchaea group</taxon>
        <taxon>Methanomicrobia</taxon>
        <taxon>Methanomicrobiales</taxon>
        <taxon>Methanomicrobiaceae</taxon>
        <taxon>Methanoculleus</taxon>
    </lineage>
</organism>